<dbReference type="InterPro" id="IPR016582">
    <property type="entry name" value="OHBut_olig_hydro_put"/>
</dbReference>
<dbReference type="RefSeq" id="WP_246136269.1">
    <property type="nucleotide sequence ID" value="NZ_BAABDN010000003.1"/>
</dbReference>
<evidence type="ECO:0000256" key="2">
    <source>
        <dbReference type="SAM" id="MobiDB-lite"/>
    </source>
</evidence>
<comment type="caution">
    <text evidence="4">The sequence shown here is derived from an EMBL/GenBank/DDBJ whole genome shotgun (WGS) entry which is preliminary data.</text>
</comment>
<dbReference type="GO" id="GO:0047989">
    <property type="term" value="F:hydroxybutyrate-dimer hydrolase activity"/>
    <property type="evidence" value="ECO:0007669"/>
    <property type="project" value="InterPro"/>
</dbReference>
<keyword evidence="5" id="KW-1185">Reference proteome</keyword>
<keyword evidence="1" id="KW-0378">Hydrolase</keyword>
<evidence type="ECO:0008006" key="6">
    <source>
        <dbReference type="Google" id="ProtNLM"/>
    </source>
</evidence>
<sequence length="456" mass="49044">MALAALAMTASLTVAAPQASADRQSDKPGGGHCARQSKITVPGAEMQKTACLDDLTTAGTVASGHTRAADYAGLHTPGTVNPTGVPGIQVDGYFPDTSTTNTNNGWNHDSQFVIRIPDTWNGGLVVTGAPGNRTQYANDFIWSDWVLAQGFAFASTDKGNIGVNFFDDGSAPGGSVREWNSRVTELTVATKKVLQQVRASKPRHTWMAGISNGGYLVRWQLENRPDLYDGGLDWEGTLFRADGPNLLTYLPTALKNYPSYAATGSPAAHDAMIAAGFAPGSEFLWPFHHQVYWDLTQRIYREEFDPTFDGDTKAGTPYCASGTPQCDADYDYASRPQSVKDAIRSVELTGRIRKPLITVHGTMDTLLPIGTDSDVYDRLIDDAGAGALHRYYRVADGTHTDALVPAFPDRLRPLLPCARTGFDLLTAWVEKGMAPPADATVPRPASGDLLNTCTLA</sequence>
<dbReference type="AlphaFoldDB" id="A0A512T501"/>
<dbReference type="GO" id="GO:0005615">
    <property type="term" value="C:extracellular space"/>
    <property type="evidence" value="ECO:0007669"/>
    <property type="project" value="InterPro"/>
</dbReference>
<dbReference type="GO" id="GO:0019605">
    <property type="term" value="P:butyrate metabolic process"/>
    <property type="evidence" value="ECO:0007669"/>
    <property type="project" value="InterPro"/>
</dbReference>
<protein>
    <recommendedName>
        <fullName evidence="6">3-hexulose-6-phosphate isomerase</fullName>
    </recommendedName>
</protein>
<dbReference type="Gene3D" id="3.40.50.1820">
    <property type="entry name" value="alpha/beta hydrolase"/>
    <property type="match status" value="1"/>
</dbReference>
<dbReference type="SUPFAM" id="SSF53474">
    <property type="entry name" value="alpha/beta-Hydrolases"/>
    <property type="match status" value="1"/>
</dbReference>
<organism evidence="4 5">
    <name type="scientific">Knoellia locipacati</name>
    <dbReference type="NCBI Taxonomy" id="882824"/>
    <lineage>
        <taxon>Bacteria</taxon>
        <taxon>Bacillati</taxon>
        <taxon>Actinomycetota</taxon>
        <taxon>Actinomycetes</taxon>
        <taxon>Micrococcales</taxon>
        <taxon>Intrasporangiaceae</taxon>
        <taxon>Knoellia</taxon>
    </lineage>
</organism>
<feature type="chain" id="PRO_5021744652" description="3-hexulose-6-phosphate isomerase" evidence="3">
    <location>
        <begin position="22"/>
        <end position="456"/>
    </location>
</feature>
<evidence type="ECO:0000256" key="1">
    <source>
        <dbReference type="ARBA" id="ARBA00022801"/>
    </source>
</evidence>
<dbReference type="Proteomes" id="UP000321793">
    <property type="component" value="Unassembled WGS sequence"/>
</dbReference>
<gene>
    <name evidence="4" type="ORF">KLO01_32900</name>
</gene>
<evidence type="ECO:0000256" key="3">
    <source>
        <dbReference type="SAM" id="SignalP"/>
    </source>
</evidence>
<accession>A0A512T501</accession>
<name>A0A512T501_9MICO</name>
<dbReference type="InterPro" id="IPR029058">
    <property type="entry name" value="AB_hydrolase_fold"/>
</dbReference>
<feature type="signal peptide" evidence="3">
    <location>
        <begin position="1"/>
        <end position="21"/>
    </location>
</feature>
<feature type="region of interest" description="Disordered" evidence="2">
    <location>
        <begin position="15"/>
        <end position="36"/>
    </location>
</feature>
<proteinExistence type="predicted"/>
<evidence type="ECO:0000313" key="5">
    <source>
        <dbReference type="Proteomes" id="UP000321793"/>
    </source>
</evidence>
<dbReference type="Pfam" id="PF10605">
    <property type="entry name" value="3HBOH"/>
    <property type="match status" value="1"/>
</dbReference>
<reference evidence="4 5" key="1">
    <citation type="submission" date="2019-07" db="EMBL/GenBank/DDBJ databases">
        <title>Whole genome shotgun sequence of Knoellia locipacati NBRC 109775.</title>
        <authorList>
            <person name="Hosoyama A."/>
            <person name="Uohara A."/>
            <person name="Ohji S."/>
            <person name="Ichikawa N."/>
        </authorList>
    </citation>
    <scope>NUCLEOTIDE SEQUENCE [LARGE SCALE GENOMIC DNA]</scope>
    <source>
        <strain evidence="4 5">NBRC 109775</strain>
    </source>
</reference>
<evidence type="ECO:0000313" key="4">
    <source>
        <dbReference type="EMBL" id="GEQ15243.1"/>
    </source>
</evidence>
<dbReference type="EMBL" id="BKBA01000014">
    <property type="protein sequence ID" value="GEQ15243.1"/>
    <property type="molecule type" value="Genomic_DNA"/>
</dbReference>
<keyword evidence="3" id="KW-0732">Signal</keyword>